<dbReference type="AlphaFoldDB" id="C0D218"/>
<proteinExistence type="predicted"/>
<dbReference type="Proteomes" id="UP000004756">
    <property type="component" value="Unassembled WGS sequence"/>
</dbReference>
<protein>
    <submittedName>
        <fullName evidence="1">Uncharacterized protein</fullName>
    </submittedName>
</protein>
<reference evidence="1 2" key="2">
    <citation type="submission" date="2009-02" db="EMBL/GenBank/DDBJ databases">
        <title>Draft genome sequence of Clostridium asparagiforme (DSM 15981).</title>
        <authorList>
            <person name="Sudarsanam P."/>
            <person name="Ley R."/>
            <person name="Guruge J."/>
            <person name="Turnbaugh P.J."/>
            <person name="Mahowald M."/>
            <person name="Liep D."/>
            <person name="Gordon J."/>
        </authorList>
    </citation>
    <scope>NUCLEOTIDE SEQUENCE [LARGE SCALE GENOMIC DNA]</scope>
    <source>
        <strain evidence="1 2">DSM 15981</strain>
    </source>
</reference>
<keyword evidence="2" id="KW-1185">Reference proteome</keyword>
<evidence type="ECO:0000313" key="1">
    <source>
        <dbReference type="EMBL" id="EEG54627.1"/>
    </source>
</evidence>
<organism evidence="1 2">
    <name type="scientific">[Clostridium] asparagiforme DSM 15981</name>
    <dbReference type="NCBI Taxonomy" id="518636"/>
    <lineage>
        <taxon>Bacteria</taxon>
        <taxon>Bacillati</taxon>
        <taxon>Bacillota</taxon>
        <taxon>Clostridia</taxon>
        <taxon>Lachnospirales</taxon>
        <taxon>Lachnospiraceae</taxon>
        <taxon>Enterocloster</taxon>
    </lineage>
</organism>
<comment type="caution">
    <text evidence="1">The sequence shown here is derived from an EMBL/GenBank/DDBJ whole genome shotgun (WGS) entry which is preliminary data.</text>
</comment>
<dbReference type="HOGENOM" id="CLU_3267802_0_0_9"/>
<accession>C0D218</accession>
<reference evidence="1 2" key="1">
    <citation type="submission" date="2009-01" db="EMBL/GenBank/DDBJ databases">
        <authorList>
            <person name="Fulton L."/>
            <person name="Clifton S."/>
            <person name="Fulton B."/>
            <person name="Xu J."/>
            <person name="Minx P."/>
            <person name="Pepin K.H."/>
            <person name="Johnson M."/>
            <person name="Bhonagiri V."/>
            <person name="Nash W.E."/>
            <person name="Mardis E.R."/>
            <person name="Wilson R.K."/>
        </authorList>
    </citation>
    <scope>NUCLEOTIDE SEQUENCE [LARGE SCALE GENOMIC DNA]</scope>
    <source>
        <strain evidence="1 2">DSM 15981</strain>
    </source>
</reference>
<gene>
    <name evidence="1" type="ORF">CLOSTASPAR_03307</name>
</gene>
<sequence length="41" mass="4279">MCISNSIIIIKRRITMKRRTLAVVLAAAMTAGMLVGCTGGG</sequence>
<evidence type="ECO:0000313" key="2">
    <source>
        <dbReference type="Proteomes" id="UP000004756"/>
    </source>
</evidence>
<dbReference type="EMBL" id="ACCJ01000250">
    <property type="protein sequence ID" value="EEG54627.1"/>
    <property type="molecule type" value="Genomic_DNA"/>
</dbReference>
<name>C0D218_9FIRM</name>